<dbReference type="AlphaFoldDB" id="A0A8H9ZVA7"/>
<dbReference type="EMBL" id="JACNQW010000033">
    <property type="protein sequence ID" value="MBC5048902.1"/>
    <property type="molecule type" value="Genomic_DNA"/>
</dbReference>
<reference evidence="2" key="1">
    <citation type="submission" date="2020-08" db="EMBL/GenBank/DDBJ databases">
        <title>Genomic evolution and epidemiology of Klebsiella pneumoniae from a major hospital in Beijing, China, over a fifteen-year period: dissemination of known and novel high-risk clones.</title>
        <authorList>
            <person name="Palmieri M."/>
        </authorList>
    </citation>
    <scope>NUCLEOTIDE SEQUENCE</scope>
    <source>
        <strain evidence="2">K7050</strain>
    </source>
</reference>
<dbReference type="CDD" id="cd05399">
    <property type="entry name" value="NT_Rel-Spo_like"/>
    <property type="match status" value="1"/>
</dbReference>
<dbReference type="InterPro" id="IPR007685">
    <property type="entry name" value="RelA_SpoT"/>
</dbReference>
<dbReference type="InterPro" id="IPR043519">
    <property type="entry name" value="NT_sf"/>
</dbReference>
<gene>
    <name evidence="2" type="ORF">H8L09_26515</name>
</gene>
<dbReference type="SMART" id="SM00954">
    <property type="entry name" value="RelA_SpoT"/>
    <property type="match status" value="1"/>
</dbReference>
<dbReference type="RefSeq" id="WP_049093607.1">
    <property type="nucleotide sequence ID" value="NZ_CABWPG010000016.1"/>
</dbReference>
<sequence>MRYNQNKKSALKVDNPLGMRYQGLLRCITHVCKRRGYSFNEIIRRVDTGLKTEFISDVASSKIIKSIELLDTELVSAGSIFRGTRKNIEVDERNIEFSFGGLNNFNYKRKFYRKFRTFNIFEWKFLFGIKRLHKTPLSKRDINTIFRPQYNELTPLLNIAAFDLDVLLKKKLKYINGKLAFQPQYRNKSWESIFDKLMDMSNKGKKISSLVDIQDLIGFRVVTLFEKDLHLIEIIVEKSLRVVRKYQPHYLTGNDYSKHIIVKIPTKNSKYNVMDEKPPFILIEIQIMTLSQFVYASVSHSLLYKSNPNNIDLMKSSLEKIRTLLEGMETELNSRLENKDKR</sequence>
<protein>
    <submittedName>
        <fullName evidence="2">RelA/SpoT domain-containing protein</fullName>
    </submittedName>
</protein>
<dbReference type="Pfam" id="PF04607">
    <property type="entry name" value="RelA_SpoT"/>
    <property type="match status" value="1"/>
</dbReference>
<dbReference type="GO" id="GO:0015969">
    <property type="term" value="P:guanosine tetraphosphate metabolic process"/>
    <property type="evidence" value="ECO:0007669"/>
    <property type="project" value="InterPro"/>
</dbReference>
<comment type="caution">
    <text evidence="2">The sequence shown here is derived from an EMBL/GenBank/DDBJ whole genome shotgun (WGS) entry which is preliminary data.</text>
</comment>
<evidence type="ECO:0000313" key="3">
    <source>
        <dbReference type="Proteomes" id="UP000646540"/>
    </source>
</evidence>
<dbReference type="SUPFAM" id="SSF81301">
    <property type="entry name" value="Nucleotidyltransferase"/>
    <property type="match status" value="1"/>
</dbReference>
<proteinExistence type="predicted"/>
<dbReference type="Gene3D" id="3.30.460.10">
    <property type="entry name" value="Beta Polymerase, domain 2"/>
    <property type="match status" value="1"/>
</dbReference>
<accession>A0A8H9ZVA7</accession>
<feature type="domain" description="RelA/SpoT" evidence="1">
    <location>
        <begin position="185"/>
        <end position="310"/>
    </location>
</feature>
<name>A0A8H9ZVA7_9ENTR</name>
<organism evidence="2 3">
    <name type="scientific">Klebsiella quasipneumoniae</name>
    <dbReference type="NCBI Taxonomy" id="1463165"/>
    <lineage>
        <taxon>Bacteria</taxon>
        <taxon>Pseudomonadati</taxon>
        <taxon>Pseudomonadota</taxon>
        <taxon>Gammaproteobacteria</taxon>
        <taxon>Enterobacterales</taxon>
        <taxon>Enterobacteriaceae</taxon>
        <taxon>Klebsiella/Raoultella group</taxon>
        <taxon>Klebsiella</taxon>
        <taxon>Klebsiella pneumoniae complex</taxon>
    </lineage>
</organism>
<dbReference type="Proteomes" id="UP000646540">
    <property type="component" value="Unassembled WGS sequence"/>
</dbReference>
<evidence type="ECO:0000313" key="2">
    <source>
        <dbReference type="EMBL" id="MBC5048902.1"/>
    </source>
</evidence>
<evidence type="ECO:0000259" key="1">
    <source>
        <dbReference type="SMART" id="SM00954"/>
    </source>
</evidence>